<evidence type="ECO:0000313" key="6">
    <source>
        <dbReference type="Proteomes" id="UP001201812"/>
    </source>
</evidence>
<dbReference type="Proteomes" id="UP001201812">
    <property type="component" value="Unassembled WGS sequence"/>
</dbReference>
<evidence type="ECO:0000313" key="5">
    <source>
        <dbReference type="EMBL" id="KAI1701742.1"/>
    </source>
</evidence>
<comment type="caution">
    <text evidence="5">The sequence shown here is derived from an EMBL/GenBank/DDBJ whole genome shotgun (WGS) entry which is preliminary data.</text>
</comment>
<feature type="compositionally biased region" description="Polar residues" evidence="2">
    <location>
        <begin position="612"/>
        <end position="628"/>
    </location>
</feature>
<feature type="region of interest" description="Disordered" evidence="2">
    <location>
        <begin position="608"/>
        <end position="663"/>
    </location>
</feature>
<dbReference type="InterPro" id="IPR030395">
    <property type="entry name" value="GP_PDE_dom"/>
</dbReference>
<dbReference type="Pfam" id="PF03009">
    <property type="entry name" value="GDPD"/>
    <property type="match status" value="1"/>
</dbReference>
<dbReference type="Gene3D" id="3.20.20.190">
    <property type="entry name" value="Phosphatidylinositol (PI) phosphodiesterase"/>
    <property type="match status" value="1"/>
</dbReference>
<evidence type="ECO:0000256" key="3">
    <source>
        <dbReference type="SAM" id="SignalP"/>
    </source>
</evidence>
<feature type="domain" description="GP-PDE" evidence="4">
    <location>
        <begin position="313"/>
        <end position="534"/>
    </location>
</feature>
<name>A0AAD4R0F6_9BILA</name>
<protein>
    <submittedName>
        <fullName evidence="5">Glycerophosphoryl diester phosphodiesterase family domain-containing protein</fullName>
    </submittedName>
</protein>
<proteinExistence type="predicted"/>
<reference evidence="5" key="1">
    <citation type="submission" date="2022-01" db="EMBL/GenBank/DDBJ databases">
        <title>Genome Sequence Resource for Two Populations of Ditylenchus destructor, the Migratory Endoparasitic Phytonematode.</title>
        <authorList>
            <person name="Zhang H."/>
            <person name="Lin R."/>
            <person name="Xie B."/>
        </authorList>
    </citation>
    <scope>NUCLEOTIDE SEQUENCE</scope>
    <source>
        <strain evidence="5">BazhouSP</strain>
    </source>
</reference>
<keyword evidence="6" id="KW-1185">Reference proteome</keyword>
<sequence>MQPIVPIFVVYLFVSEFVGNINATEADQNTSRSANEDTEDSKESTKPLLGLKKMLQEGEELKEWLSEKESHRTENYNRLEQAEWDRVDFYEKFCDDFFPIDHGKIIVGDFLKLKKFDKISEKKDKIVKKGKDAFKKFMGKIIQSKLNPQGFMYDIAKAKVAMMMQLEVIAEENETTVLKLSKLSDEDFLKTLKTPLLSKITFHGNRYLLNSYLKLLDKLEPTEADTSQNNIGQMLKNCGYKPSQIKLDSKMVFASPAAKSNFNTFKERINYFILLRKQEINTIRQFPKLKALPNGLQYWENLIANNPQRMKTVPIIHHDFEIITDKSESKTLLQVWTGFFEYWMEERDENGKYKTKMVEKFKHGKRHHGLDRVFIKDYTYDTLSKLTYYQPTEDETKSTLFPKLKYMFDKLNAEKKDADFMLEIKFPQGLADDTFETMGYYDINEYIDTVLDVVDAGVKGRETQRNIIFVSFSPDVCLALTRKQRKYPVALLTVAETTDFDPYSDYRVQSSVNVVRFARIMKLHGVSFNSEDLIHLNFKEEEIKEKEKPESIRLTKEKIGKDGKVEDPELIRIVWGEQTDGASAFNYFVKLGMHVIVRDNSIYGPMIKDSKSANTDPASNGTDPQKNGVQPPPNEPKRKRTLTVPTLSGMLGTGRKRNDRQQG</sequence>
<dbReference type="SUPFAM" id="SSF51695">
    <property type="entry name" value="PLC-like phosphodiesterases"/>
    <property type="match status" value="1"/>
</dbReference>
<feature type="signal peptide" evidence="3">
    <location>
        <begin position="1"/>
        <end position="23"/>
    </location>
</feature>
<keyword evidence="1" id="KW-0378">Hydrolase</keyword>
<organism evidence="5 6">
    <name type="scientific">Ditylenchus destructor</name>
    <dbReference type="NCBI Taxonomy" id="166010"/>
    <lineage>
        <taxon>Eukaryota</taxon>
        <taxon>Metazoa</taxon>
        <taxon>Ecdysozoa</taxon>
        <taxon>Nematoda</taxon>
        <taxon>Chromadorea</taxon>
        <taxon>Rhabditida</taxon>
        <taxon>Tylenchina</taxon>
        <taxon>Tylenchomorpha</taxon>
        <taxon>Sphaerularioidea</taxon>
        <taxon>Anguinidae</taxon>
        <taxon>Anguininae</taxon>
        <taxon>Ditylenchus</taxon>
    </lineage>
</organism>
<feature type="chain" id="PRO_5041918097" evidence="3">
    <location>
        <begin position="24"/>
        <end position="663"/>
    </location>
</feature>
<keyword evidence="3" id="KW-0732">Signal</keyword>
<dbReference type="EMBL" id="JAKKPZ010000112">
    <property type="protein sequence ID" value="KAI1701742.1"/>
    <property type="molecule type" value="Genomic_DNA"/>
</dbReference>
<dbReference type="GO" id="GO:0046475">
    <property type="term" value="P:glycerophospholipid catabolic process"/>
    <property type="evidence" value="ECO:0007669"/>
    <property type="project" value="TreeGrafter"/>
</dbReference>
<feature type="compositionally biased region" description="Basic residues" evidence="2">
    <location>
        <begin position="654"/>
        <end position="663"/>
    </location>
</feature>
<dbReference type="PANTHER" id="PTHR22958">
    <property type="entry name" value="GLYCEROPHOSPHORYL DIESTER PHOSPHODIESTERASE"/>
    <property type="match status" value="1"/>
</dbReference>
<dbReference type="AlphaFoldDB" id="A0AAD4R0F6"/>
<evidence type="ECO:0000256" key="2">
    <source>
        <dbReference type="SAM" id="MobiDB-lite"/>
    </source>
</evidence>
<gene>
    <name evidence="5" type="ORF">DdX_15914</name>
</gene>
<accession>A0AAD4R0F6</accession>
<dbReference type="InterPro" id="IPR051578">
    <property type="entry name" value="GDPD"/>
</dbReference>
<dbReference type="InterPro" id="IPR017946">
    <property type="entry name" value="PLC-like_Pdiesterase_TIM-brl"/>
</dbReference>
<dbReference type="PANTHER" id="PTHR22958:SF1">
    <property type="entry name" value="GLYCEROPHOSPHOCHOLINE PHOSPHODIESTERASE GPCPD1"/>
    <property type="match status" value="1"/>
</dbReference>
<evidence type="ECO:0000256" key="1">
    <source>
        <dbReference type="ARBA" id="ARBA00022801"/>
    </source>
</evidence>
<dbReference type="GO" id="GO:0008081">
    <property type="term" value="F:phosphoric diester hydrolase activity"/>
    <property type="evidence" value="ECO:0007669"/>
    <property type="project" value="InterPro"/>
</dbReference>
<evidence type="ECO:0000259" key="4">
    <source>
        <dbReference type="Pfam" id="PF03009"/>
    </source>
</evidence>